<feature type="region of interest" description="Disordered" evidence="1">
    <location>
        <begin position="150"/>
        <end position="173"/>
    </location>
</feature>
<dbReference type="Pfam" id="PF07332">
    <property type="entry name" value="Phage_holin_3_6"/>
    <property type="match status" value="1"/>
</dbReference>
<gene>
    <name evidence="3" type="ORF">DF222_08545</name>
</gene>
<sequence length="198" mass="21260">MSTPGNKNGLFTDGSERYSGEVNSIPLSDVDSTKPGETSIGDLVSNATSQMSSLVRGEIELAKTEIVGEAKKAAIGSALFVAAGVIALYSSFFFFFFLAELLSVWLHRWAAFLIVFLVMIVLAAILGLVGFQRFKKMQAPKRTQEQFAKNKEIIPNESNRKARSGSGKGLYTSGSLDFQARAQDGSTAATGPVPNPSR</sequence>
<evidence type="ECO:0000256" key="2">
    <source>
        <dbReference type="SAM" id="Phobius"/>
    </source>
</evidence>
<dbReference type="EMBL" id="QEEZ01000016">
    <property type="protein sequence ID" value="PWC01219.1"/>
    <property type="molecule type" value="Genomic_DNA"/>
</dbReference>
<proteinExistence type="predicted"/>
<organism evidence="3 4">
    <name type="scientific">Corynebacterium yudongzhengii</name>
    <dbReference type="NCBI Taxonomy" id="2080740"/>
    <lineage>
        <taxon>Bacteria</taxon>
        <taxon>Bacillati</taxon>
        <taxon>Actinomycetota</taxon>
        <taxon>Actinomycetes</taxon>
        <taxon>Mycobacteriales</taxon>
        <taxon>Corynebacteriaceae</taxon>
        <taxon>Corynebacterium</taxon>
    </lineage>
</organism>
<dbReference type="KEGG" id="cyz:C3B44_00985"/>
<keyword evidence="2" id="KW-0472">Membrane</keyword>
<dbReference type="RefSeq" id="WP_108430714.1">
    <property type="nucleotide sequence ID" value="NZ_CP026947.1"/>
</dbReference>
<keyword evidence="2" id="KW-0812">Transmembrane</keyword>
<name>A0A2U1T5E8_9CORY</name>
<evidence type="ECO:0000256" key="1">
    <source>
        <dbReference type="SAM" id="MobiDB-lite"/>
    </source>
</evidence>
<comment type="caution">
    <text evidence="3">The sequence shown here is derived from an EMBL/GenBank/DDBJ whole genome shotgun (WGS) entry which is preliminary data.</text>
</comment>
<evidence type="ECO:0000313" key="3">
    <source>
        <dbReference type="EMBL" id="PWC01219.1"/>
    </source>
</evidence>
<dbReference type="OrthoDB" id="3828498at2"/>
<feature type="transmembrane region" description="Helical" evidence="2">
    <location>
        <begin position="73"/>
        <end position="97"/>
    </location>
</feature>
<evidence type="ECO:0000313" key="4">
    <source>
        <dbReference type="Proteomes" id="UP000244989"/>
    </source>
</evidence>
<dbReference type="AlphaFoldDB" id="A0A2U1T5E8"/>
<accession>A0A2U1T5E8</accession>
<keyword evidence="4" id="KW-1185">Reference proteome</keyword>
<protein>
    <submittedName>
        <fullName evidence="3">Phage holin family protein</fullName>
    </submittedName>
</protein>
<feature type="transmembrane region" description="Helical" evidence="2">
    <location>
        <begin position="109"/>
        <end position="131"/>
    </location>
</feature>
<feature type="compositionally biased region" description="Basic and acidic residues" evidence="1">
    <location>
        <begin position="150"/>
        <end position="160"/>
    </location>
</feature>
<dbReference type="InterPro" id="IPR009937">
    <property type="entry name" value="Phage_holin_3_6"/>
</dbReference>
<keyword evidence="2" id="KW-1133">Transmembrane helix</keyword>
<dbReference type="Proteomes" id="UP000244989">
    <property type="component" value="Unassembled WGS sequence"/>
</dbReference>
<reference evidence="4" key="1">
    <citation type="submission" date="2018-04" db="EMBL/GenBank/DDBJ databases">
        <authorList>
            <person name="Liu S."/>
            <person name="Wang Z."/>
            <person name="Li J."/>
        </authorList>
    </citation>
    <scope>NUCLEOTIDE SEQUENCE [LARGE SCALE GENOMIC DNA]</scope>
    <source>
        <strain evidence="4">2189</strain>
    </source>
</reference>